<evidence type="ECO:0000256" key="1">
    <source>
        <dbReference type="SAM" id="Phobius"/>
    </source>
</evidence>
<evidence type="ECO:0000313" key="2">
    <source>
        <dbReference type="EMBL" id="CDZ39992.1"/>
    </source>
</evidence>
<organism evidence="2 3">
    <name type="scientific">Neorhizobium galegae bv. officinalis</name>
    <dbReference type="NCBI Taxonomy" id="323656"/>
    <lineage>
        <taxon>Bacteria</taxon>
        <taxon>Pseudomonadati</taxon>
        <taxon>Pseudomonadota</taxon>
        <taxon>Alphaproteobacteria</taxon>
        <taxon>Hyphomicrobiales</taxon>
        <taxon>Rhizobiaceae</taxon>
        <taxon>Rhizobium/Agrobacterium group</taxon>
        <taxon>Neorhizobium</taxon>
    </lineage>
</organism>
<keyword evidence="1" id="KW-1133">Transmembrane helix</keyword>
<reference evidence="2 3" key="1">
    <citation type="submission" date="2014-08" db="EMBL/GenBank/DDBJ databases">
        <authorList>
            <person name="Chen Y.-H."/>
        </authorList>
    </citation>
    <scope>NUCLEOTIDE SEQUENCE [LARGE SCALE GENOMIC DNA]</scope>
</reference>
<dbReference type="EMBL" id="CCRH01000018">
    <property type="protein sequence ID" value="CDZ39992.1"/>
    <property type="molecule type" value="Genomic_DNA"/>
</dbReference>
<feature type="transmembrane region" description="Helical" evidence="1">
    <location>
        <begin position="40"/>
        <end position="63"/>
    </location>
</feature>
<sequence>MTFTGGSWHFEYSVSREELAAGTESLVRYQESKRPGRPRLVGTLLMSTLLFAPFVIFIGMTYIDDVLRWLSDEWEGSLINGSMPSLSAIAGLLFLILLMTKPRGAALLAPTIRQEERDVYHVSATTDATALRSHADGMTVELDARGLEEIVELDGWLLLLHTDGAVLLPRRIFPDDETANKFIFFVRGLIRRPWRIRWRPARPDGRTKAGSDR</sequence>
<name>A0A0T7FYC4_NEOGA</name>
<feature type="transmembrane region" description="Helical" evidence="1">
    <location>
        <begin position="83"/>
        <end position="100"/>
    </location>
</feature>
<evidence type="ECO:0008006" key="4">
    <source>
        <dbReference type="Google" id="ProtNLM"/>
    </source>
</evidence>
<gene>
    <name evidence="2" type="ORF">NGAL_HAMBI1145_51690</name>
</gene>
<dbReference type="Proteomes" id="UP000046176">
    <property type="component" value="Unassembled WGS sequence"/>
</dbReference>
<keyword evidence="1" id="KW-0812">Transmembrane</keyword>
<evidence type="ECO:0000313" key="3">
    <source>
        <dbReference type="Proteomes" id="UP000046176"/>
    </source>
</evidence>
<dbReference type="RefSeq" id="WP_172745668.1">
    <property type="nucleotide sequence ID" value="NZ_CCRH01000018.1"/>
</dbReference>
<dbReference type="AlphaFoldDB" id="A0A0T7FYC4"/>
<accession>A0A0T7FYC4</accession>
<protein>
    <recommendedName>
        <fullName evidence="4">YcxB-like protein domain-containing protein</fullName>
    </recommendedName>
</protein>
<proteinExistence type="predicted"/>
<keyword evidence="1" id="KW-0472">Membrane</keyword>